<evidence type="ECO:0000313" key="1">
    <source>
        <dbReference type="EnsemblPlants" id="PGSC0003DMT400036660"/>
    </source>
</evidence>
<dbReference type="ExpressionAtlas" id="M1B402">
    <property type="expression patterns" value="baseline"/>
</dbReference>
<protein>
    <submittedName>
        <fullName evidence="1">WD-repeat protein</fullName>
    </submittedName>
</protein>
<dbReference type="HOGENOM" id="CLU_3110193_0_0_1"/>
<evidence type="ECO:0000313" key="2">
    <source>
        <dbReference type="Proteomes" id="UP000011115"/>
    </source>
</evidence>
<proteinExistence type="predicted"/>
<keyword evidence="2" id="KW-1185">Reference proteome</keyword>
<organism evidence="1 2">
    <name type="scientific">Solanum tuberosum</name>
    <name type="common">Potato</name>
    <dbReference type="NCBI Taxonomy" id="4113"/>
    <lineage>
        <taxon>Eukaryota</taxon>
        <taxon>Viridiplantae</taxon>
        <taxon>Streptophyta</taxon>
        <taxon>Embryophyta</taxon>
        <taxon>Tracheophyta</taxon>
        <taxon>Spermatophyta</taxon>
        <taxon>Magnoliopsida</taxon>
        <taxon>eudicotyledons</taxon>
        <taxon>Gunneridae</taxon>
        <taxon>Pentapetalae</taxon>
        <taxon>asterids</taxon>
        <taxon>lamiids</taxon>
        <taxon>Solanales</taxon>
        <taxon>Solanaceae</taxon>
        <taxon>Solanoideae</taxon>
        <taxon>Solaneae</taxon>
        <taxon>Solanum</taxon>
    </lineage>
</organism>
<reference evidence="2" key="1">
    <citation type="journal article" date="2011" name="Nature">
        <title>Genome sequence and analysis of the tuber crop potato.</title>
        <authorList>
            <consortium name="The Potato Genome Sequencing Consortium"/>
        </authorList>
    </citation>
    <scope>NUCLEOTIDE SEQUENCE [LARGE SCALE GENOMIC DNA]</scope>
    <source>
        <strain evidence="2">cv. DM1-3 516 R44</strain>
    </source>
</reference>
<dbReference type="Proteomes" id="UP000011115">
    <property type="component" value="Unassembled WGS sequence"/>
</dbReference>
<dbReference type="Gramene" id="PGSC0003DMT400036660">
    <property type="protein sequence ID" value="PGSC0003DMT400036660"/>
    <property type="gene ID" value="PGSC0003DMG401014139"/>
</dbReference>
<name>M1B402_SOLTU</name>
<accession>M1B402</accession>
<reference evidence="1" key="2">
    <citation type="submission" date="2015-06" db="UniProtKB">
        <authorList>
            <consortium name="EnsemblPlants"/>
        </authorList>
    </citation>
    <scope>IDENTIFICATION</scope>
    <source>
        <strain evidence="1">DM1-3 516 R44</strain>
    </source>
</reference>
<dbReference type="AlphaFoldDB" id="M1B402"/>
<sequence>MGVVQFDTTKNQFVEAVDDFSIKFWDMDHLRLPVSFILRFTEKIVVLCTLY</sequence>
<dbReference type="EnsemblPlants" id="PGSC0003DMT400036660">
    <property type="protein sequence ID" value="PGSC0003DMT400036660"/>
    <property type="gene ID" value="PGSC0003DMG401014139"/>
</dbReference>